<feature type="transmembrane region" description="Helical" evidence="7">
    <location>
        <begin position="233"/>
        <end position="260"/>
    </location>
</feature>
<protein>
    <submittedName>
        <fullName evidence="9">ABC transporter permease</fullName>
    </submittedName>
</protein>
<dbReference type="RefSeq" id="WP_320506658.1">
    <property type="nucleotide sequence ID" value="NZ_JAXCLW010000001.1"/>
</dbReference>
<evidence type="ECO:0000256" key="1">
    <source>
        <dbReference type="ARBA" id="ARBA00004651"/>
    </source>
</evidence>
<evidence type="ECO:0000313" key="9">
    <source>
        <dbReference type="EMBL" id="MDY0881599.1"/>
    </source>
</evidence>
<dbReference type="Proteomes" id="UP001279642">
    <property type="component" value="Unassembled WGS sequence"/>
</dbReference>
<dbReference type="SUPFAM" id="SSF161098">
    <property type="entry name" value="MetI-like"/>
    <property type="match status" value="1"/>
</dbReference>
<evidence type="ECO:0000256" key="4">
    <source>
        <dbReference type="ARBA" id="ARBA00022692"/>
    </source>
</evidence>
<gene>
    <name evidence="9" type="ORF">SMD27_01965</name>
</gene>
<dbReference type="Pfam" id="PF19300">
    <property type="entry name" value="BPD_transp_1_N"/>
    <property type="match status" value="1"/>
</dbReference>
<dbReference type="Gene3D" id="1.10.3720.10">
    <property type="entry name" value="MetI-like"/>
    <property type="match status" value="1"/>
</dbReference>
<feature type="transmembrane region" description="Helical" evidence="7">
    <location>
        <begin position="177"/>
        <end position="195"/>
    </location>
</feature>
<evidence type="ECO:0000256" key="6">
    <source>
        <dbReference type="ARBA" id="ARBA00023136"/>
    </source>
</evidence>
<reference evidence="9 10" key="1">
    <citation type="journal article" date="2016" name="Antonie Van Leeuwenhoek">
        <title>Dongia soli sp. nov., isolated from soil from Dokdo, Korea.</title>
        <authorList>
            <person name="Kim D.U."/>
            <person name="Lee H."/>
            <person name="Kim H."/>
            <person name="Kim S.G."/>
            <person name="Ka J.O."/>
        </authorList>
    </citation>
    <scope>NUCLEOTIDE SEQUENCE [LARGE SCALE GENOMIC DNA]</scope>
    <source>
        <strain evidence="9 10">D78</strain>
    </source>
</reference>
<feature type="transmembrane region" description="Helical" evidence="7">
    <location>
        <begin position="131"/>
        <end position="157"/>
    </location>
</feature>
<dbReference type="CDD" id="cd06261">
    <property type="entry name" value="TM_PBP2"/>
    <property type="match status" value="1"/>
</dbReference>
<organism evidence="9 10">
    <name type="scientific">Dongia soli</name>
    <dbReference type="NCBI Taxonomy" id="600628"/>
    <lineage>
        <taxon>Bacteria</taxon>
        <taxon>Pseudomonadati</taxon>
        <taxon>Pseudomonadota</taxon>
        <taxon>Alphaproteobacteria</taxon>
        <taxon>Rhodospirillales</taxon>
        <taxon>Dongiaceae</taxon>
        <taxon>Dongia</taxon>
    </lineage>
</organism>
<comment type="caution">
    <text evidence="9">The sequence shown here is derived from an EMBL/GenBank/DDBJ whole genome shotgun (WGS) entry which is preliminary data.</text>
</comment>
<accession>A0ABU5E6D0</accession>
<dbReference type="PROSITE" id="PS50928">
    <property type="entry name" value="ABC_TM1"/>
    <property type="match status" value="1"/>
</dbReference>
<sequence length="314" mass="34309">MWLYALQRFGMALLVCVLSVTVLFCIAYVIPGDPTAIALGPRATPEMREALRIRMGLGQPIYMQLYHFFSSLLRGDLGVDVWSNRPVIDIVKETLPKTMILAVTGLGWAALIGIPLGCYSAVRRNKLDDRIIGIFSIAMISTPSFLTAIYALLVFAVTLNWLPAIGAGEPGNFGDQVVHLILPAFAIGFAWVGYLSRLVRATMLEVLNETHIRFSRAFGLPEWKITLKYALKIAVLPTITLLGMAYGGLLSSAVFAEIIFNRPGVGQSALAAVNTRNYPVMMGLTLSTIFIFTMCTLIADLLVAALDPKIRKGL</sequence>
<keyword evidence="5 7" id="KW-1133">Transmembrane helix</keyword>
<dbReference type="PANTHER" id="PTHR43163:SF6">
    <property type="entry name" value="DIPEPTIDE TRANSPORT SYSTEM PERMEASE PROTEIN DPPB-RELATED"/>
    <property type="match status" value="1"/>
</dbReference>
<dbReference type="Pfam" id="PF00528">
    <property type="entry name" value="BPD_transp_1"/>
    <property type="match status" value="1"/>
</dbReference>
<keyword evidence="3" id="KW-1003">Cell membrane</keyword>
<dbReference type="InterPro" id="IPR000515">
    <property type="entry name" value="MetI-like"/>
</dbReference>
<keyword evidence="2 7" id="KW-0813">Transport</keyword>
<feature type="transmembrane region" description="Helical" evidence="7">
    <location>
        <begin position="280"/>
        <end position="306"/>
    </location>
</feature>
<feature type="domain" description="ABC transmembrane type-1" evidence="8">
    <location>
        <begin position="95"/>
        <end position="303"/>
    </location>
</feature>
<evidence type="ECO:0000256" key="3">
    <source>
        <dbReference type="ARBA" id="ARBA00022475"/>
    </source>
</evidence>
<feature type="transmembrane region" description="Helical" evidence="7">
    <location>
        <begin position="99"/>
        <end position="119"/>
    </location>
</feature>
<dbReference type="PANTHER" id="PTHR43163">
    <property type="entry name" value="DIPEPTIDE TRANSPORT SYSTEM PERMEASE PROTEIN DPPB-RELATED"/>
    <property type="match status" value="1"/>
</dbReference>
<evidence type="ECO:0000313" key="10">
    <source>
        <dbReference type="Proteomes" id="UP001279642"/>
    </source>
</evidence>
<evidence type="ECO:0000256" key="2">
    <source>
        <dbReference type="ARBA" id="ARBA00022448"/>
    </source>
</evidence>
<proteinExistence type="inferred from homology"/>
<comment type="similarity">
    <text evidence="7">Belongs to the binding-protein-dependent transport system permease family.</text>
</comment>
<keyword evidence="10" id="KW-1185">Reference proteome</keyword>
<feature type="transmembrane region" description="Helical" evidence="7">
    <location>
        <begin position="12"/>
        <end position="30"/>
    </location>
</feature>
<evidence type="ECO:0000256" key="7">
    <source>
        <dbReference type="RuleBase" id="RU363032"/>
    </source>
</evidence>
<comment type="subcellular location">
    <subcellularLocation>
        <location evidence="1 7">Cell membrane</location>
        <topology evidence="1 7">Multi-pass membrane protein</topology>
    </subcellularLocation>
</comment>
<keyword evidence="4 7" id="KW-0812">Transmembrane</keyword>
<dbReference type="InterPro" id="IPR045621">
    <property type="entry name" value="BPD_transp_1_N"/>
</dbReference>
<name>A0ABU5E6D0_9PROT</name>
<dbReference type="EMBL" id="JAXCLW010000001">
    <property type="protein sequence ID" value="MDY0881599.1"/>
    <property type="molecule type" value="Genomic_DNA"/>
</dbReference>
<evidence type="ECO:0000259" key="8">
    <source>
        <dbReference type="PROSITE" id="PS50928"/>
    </source>
</evidence>
<dbReference type="InterPro" id="IPR035906">
    <property type="entry name" value="MetI-like_sf"/>
</dbReference>
<keyword evidence="6 7" id="KW-0472">Membrane</keyword>
<evidence type="ECO:0000256" key="5">
    <source>
        <dbReference type="ARBA" id="ARBA00022989"/>
    </source>
</evidence>